<dbReference type="EMBL" id="CAKZ01000197">
    <property type="protein sequence ID" value="CCJ83393.1"/>
    <property type="molecule type" value="Genomic_DNA"/>
</dbReference>
<protein>
    <submittedName>
        <fullName evidence="1">Uncharacterized protein</fullName>
    </submittedName>
</protein>
<gene>
    <name evidence="1" type="ORF">BN134_4167</name>
</gene>
<keyword evidence="2" id="KW-1185">Reference proteome</keyword>
<name>A0ABM9QCV4_9ENTR</name>
<proteinExistence type="predicted"/>
<evidence type="ECO:0000313" key="2">
    <source>
        <dbReference type="Proteomes" id="UP000009342"/>
    </source>
</evidence>
<reference evidence="2" key="1">
    <citation type="journal article" date="2012" name="PLoS ONE">
        <title>Comparative analysis of genome sequences covering the seven cronobacter species.</title>
        <authorList>
            <person name="Joseph S."/>
            <person name="Desai P."/>
            <person name="Ji Y."/>
            <person name="Cummings C.A."/>
            <person name="Shih R."/>
            <person name="Degoricija L."/>
            <person name="Rico A."/>
            <person name="Brzoska P."/>
            <person name="Hamby S.E."/>
            <person name="Masood N."/>
            <person name="Hariri S."/>
            <person name="Sonbol H."/>
            <person name="Chuzhanova N."/>
            <person name="McClelland M."/>
            <person name="Furtado M.R."/>
            <person name="Forsythe S.J."/>
        </authorList>
    </citation>
    <scope>NUCLEOTIDE SEQUENCE [LARGE SCALE GENOMIC DNA]</scope>
    <source>
        <strain evidence="2">1210</strain>
    </source>
</reference>
<organism evidence="1 2">
    <name type="scientific">Cronobacter dublinensis 1210</name>
    <dbReference type="NCBI Taxonomy" id="1208656"/>
    <lineage>
        <taxon>Bacteria</taxon>
        <taxon>Pseudomonadati</taxon>
        <taxon>Pseudomonadota</taxon>
        <taxon>Gammaproteobacteria</taxon>
        <taxon>Enterobacterales</taxon>
        <taxon>Enterobacteriaceae</taxon>
        <taxon>Cronobacter</taxon>
    </lineage>
</organism>
<sequence>MINDIIPPAITAPGLILARLKHRFLMRVAEAKRTVNRRA</sequence>
<comment type="caution">
    <text evidence="1">The sequence shown here is derived from an EMBL/GenBank/DDBJ whole genome shotgun (WGS) entry which is preliminary data.</text>
</comment>
<evidence type="ECO:0000313" key="1">
    <source>
        <dbReference type="EMBL" id="CCJ83393.1"/>
    </source>
</evidence>
<accession>A0ABM9QCV4</accession>
<dbReference type="Proteomes" id="UP000009342">
    <property type="component" value="Unassembled WGS sequence"/>
</dbReference>